<dbReference type="Proteomes" id="UP000561066">
    <property type="component" value="Unassembled WGS sequence"/>
</dbReference>
<evidence type="ECO:0000313" key="3">
    <source>
        <dbReference type="Proteomes" id="UP000561066"/>
    </source>
</evidence>
<protein>
    <submittedName>
        <fullName evidence="2">Uncharacterized protein</fullName>
    </submittedName>
</protein>
<accession>A0A7W4J7N2</accession>
<keyword evidence="3" id="KW-1185">Reference proteome</keyword>
<dbReference type="EMBL" id="JABEQH010000011">
    <property type="protein sequence ID" value="MBB2176119.1"/>
    <property type="molecule type" value="Genomic_DNA"/>
</dbReference>
<gene>
    <name evidence="2" type="ORF">HLH21_09270</name>
</gene>
<dbReference type="SUPFAM" id="SSF101386">
    <property type="entry name" value="all-alpha NTP pyrophosphatases"/>
    <property type="match status" value="1"/>
</dbReference>
<proteinExistence type="predicted"/>
<feature type="region of interest" description="Disordered" evidence="1">
    <location>
        <begin position="1"/>
        <end position="23"/>
    </location>
</feature>
<reference evidence="2 3" key="1">
    <citation type="submission" date="2020-04" db="EMBL/GenBank/DDBJ databases">
        <title>Description of novel Gluconacetobacter.</title>
        <authorList>
            <person name="Sombolestani A."/>
        </authorList>
    </citation>
    <scope>NUCLEOTIDE SEQUENCE [LARGE SCALE GENOMIC DNA]</scope>
    <source>
        <strain evidence="2 3">LMG 21312</strain>
    </source>
</reference>
<name>A0A7W4J7N2_9PROT</name>
<evidence type="ECO:0000313" key="2">
    <source>
        <dbReference type="EMBL" id="MBB2176119.1"/>
    </source>
</evidence>
<organism evidence="2 3">
    <name type="scientific">Gluconacetobacter johannae</name>
    <dbReference type="NCBI Taxonomy" id="112140"/>
    <lineage>
        <taxon>Bacteria</taxon>
        <taxon>Pseudomonadati</taxon>
        <taxon>Pseudomonadota</taxon>
        <taxon>Alphaproteobacteria</taxon>
        <taxon>Acetobacterales</taxon>
        <taxon>Acetobacteraceae</taxon>
        <taxon>Gluconacetobacter</taxon>
    </lineage>
</organism>
<comment type="caution">
    <text evidence="2">The sequence shown here is derived from an EMBL/GenBank/DDBJ whole genome shotgun (WGS) entry which is preliminary data.</text>
</comment>
<sequence>MPQSAPPSQTDPDDAARAGERMSGADGAADVLGRLWAGLAVGADPEGASDLHIRRTARAFGVHAEHCLAALIVDDRATLVRESADVVHMLMRLWAARNVAPEAVWTELDRRTQVGNLLLSLNAPARGTGRAITRPWRIRSTKLP</sequence>
<dbReference type="AlphaFoldDB" id="A0A7W4J7N2"/>
<evidence type="ECO:0000256" key="1">
    <source>
        <dbReference type="SAM" id="MobiDB-lite"/>
    </source>
</evidence>
<feature type="compositionally biased region" description="Polar residues" evidence="1">
    <location>
        <begin position="1"/>
        <end position="10"/>
    </location>
</feature>
<dbReference type="Gene3D" id="1.10.287.1080">
    <property type="entry name" value="MazG-like"/>
    <property type="match status" value="1"/>
</dbReference>